<dbReference type="SUPFAM" id="SSF54523">
    <property type="entry name" value="Pili subunits"/>
    <property type="match status" value="1"/>
</dbReference>
<evidence type="ECO:0000313" key="12">
    <source>
        <dbReference type="Proteomes" id="UP001333710"/>
    </source>
</evidence>
<dbReference type="EMBL" id="AP027272">
    <property type="protein sequence ID" value="BDX04595.1"/>
    <property type="molecule type" value="Genomic_DNA"/>
</dbReference>
<evidence type="ECO:0000256" key="1">
    <source>
        <dbReference type="ARBA" id="ARBA00004377"/>
    </source>
</evidence>
<keyword evidence="12" id="KW-1185">Reference proteome</keyword>
<dbReference type="RefSeq" id="WP_338290383.1">
    <property type="nucleotide sequence ID" value="NZ_AP027272.1"/>
</dbReference>
<dbReference type="KEGG" id="pmaw:MACH26_01160"/>
<evidence type="ECO:0000256" key="4">
    <source>
        <dbReference type="ARBA" id="ARBA00022481"/>
    </source>
</evidence>
<evidence type="ECO:0000256" key="8">
    <source>
        <dbReference type="ARBA" id="ARBA00023136"/>
    </source>
</evidence>
<evidence type="ECO:0000256" key="2">
    <source>
        <dbReference type="ARBA" id="ARBA00021549"/>
    </source>
</evidence>
<dbReference type="InterPro" id="IPR045584">
    <property type="entry name" value="Pilin-like"/>
</dbReference>
<dbReference type="PROSITE" id="PS00409">
    <property type="entry name" value="PROKAR_NTER_METHYL"/>
    <property type="match status" value="1"/>
</dbReference>
<evidence type="ECO:0000256" key="9">
    <source>
        <dbReference type="ARBA" id="ARBA00030775"/>
    </source>
</evidence>
<feature type="transmembrane region" description="Helical" evidence="10">
    <location>
        <begin position="14"/>
        <end position="37"/>
    </location>
</feature>
<keyword evidence="4" id="KW-0488">Methylation</keyword>
<evidence type="ECO:0000256" key="7">
    <source>
        <dbReference type="ARBA" id="ARBA00022989"/>
    </source>
</evidence>
<dbReference type="InterPro" id="IPR002416">
    <property type="entry name" value="T2SS_protein-GspH"/>
</dbReference>
<gene>
    <name evidence="11" type="primary">gspH</name>
    <name evidence="11" type="ORF">MACH26_01160</name>
</gene>
<dbReference type="NCBIfam" id="TIGR01708">
    <property type="entry name" value="typeII_sec_gspH"/>
    <property type="match status" value="1"/>
</dbReference>
<protein>
    <recommendedName>
        <fullName evidence="2">Type II secretion system protein H</fullName>
    </recommendedName>
    <alternativeName>
        <fullName evidence="9">General secretion pathway protein H</fullName>
    </alternativeName>
</protein>
<keyword evidence="8 10" id="KW-0472">Membrane</keyword>
<dbReference type="Proteomes" id="UP001333710">
    <property type="component" value="Chromosome"/>
</dbReference>
<evidence type="ECO:0000256" key="5">
    <source>
        <dbReference type="ARBA" id="ARBA00022519"/>
    </source>
</evidence>
<dbReference type="AlphaFoldDB" id="A0AA48KSQ4"/>
<organism evidence="11 12">
    <name type="scientific">Planctobacterium marinum</name>
    <dbReference type="NCBI Taxonomy" id="1631968"/>
    <lineage>
        <taxon>Bacteria</taxon>
        <taxon>Pseudomonadati</taxon>
        <taxon>Pseudomonadota</taxon>
        <taxon>Gammaproteobacteria</taxon>
        <taxon>Alteromonadales</taxon>
        <taxon>Alteromonadaceae</taxon>
        <taxon>Planctobacterium</taxon>
    </lineage>
</organism>
<comment type="subcellular location">
    <subcellularLocation>
        <location evidence="1">Cell inner membrane</location>
        <topology evidence="1">Single-pass membrane protein</topology>
    </subcellularLocation>
</comment>
<dbReference type="NCBIfam" id="TIGR02532">
    <property type="entry name" value="IV_pilin_GFxxxE"/>
    <property type="match status" value="1"/>
</dbReference>
<proteinExistence type="predicted"/>
<keyword evidence="7 10" id="KW-1133">Transmembrane helix</keyword>
<dbReference type="InterPro" id="IPR049875">
    <property type="entry name" value="TypeII_GspH"/>
</dbReference>
<sequence length="208" mass="24285">MQHRLDKALSHKGFTLIEIMVVLFMIGLAVAVVMLNYSGTDYDKLLRKQAQRFQVVFDMASDYAVLNQMQLGLRLEPEKSQYYFMYLNDQDKWRPIDNDKLFSEHQLQEDFYLELELDDLPWLAEDSLFDSGIFDEELSVSNESTSIGEEEEEEPEPPQIFIFSSGEFTPFSVTFKFEPQFGDADPVYFRVNGHEYTPLELEGPLEFL</sequence>
<evidence type="ECO:0000256" key="6">
    <source>
        <dbReference type="ARBA" id="ARBA00022692"/>
    </source>
</evidence>
<reference evidence="11" key="1">
    <citation type="submission" date="2023-01" db="EMBL/GenBank/DDBJ databases">
        <title>Complete genome sequence of Planctobacterium marinum strain Dej080120_11.</title>
        <authorList>
            <person name="Ueki S."/>
            <person name="Maruyama F."/>
        </authorList>
    </citation>
    <scope>NUCLEOTIDE SEQUENCE</scope>
    <source>
        <strain evidence="11">Dej080120_11</strain>
    </source>
</reference>
<evidence type="ECO:0000256" key="10">
    <source>
        <dbReference type="SAM" id="Phobius"/>
    </source>
</evidence>
<keyword evidence="3" id="KW-1003">Cell membrane</keyword>
<name>A0AA48KSQ4_9ALTE</name>
<accession>A0AA48KSQ4</accession>
<dbReference type="PRINTS" id="PR00885">
    <property type="entry name" value="BCTERIALGSPH"/>
</dbReference>
<dbReference type="Gene3D" id="3.55.40.10">
    <property type="entry name" value="minor pseudopilin epsh domain"/>
    <property type="match status" value="1"/>
</dbReference>
<dbReference type="InterPro" id="IPR012902">
    <property type="entry name" value="N_methyl_site"/>
</dbReference>
<dbReference type="GO" id="GO:0015628">
    <property type="term" value="P:protein secretion by the type II secretion system"/>
    <property type="evidence" value="ECO:0007669"/>
    <property type="project" value="InterPro"/>
</dbReference>
<evidence type="ECO:0000313" key="11">
    <source>
        <dbReference type="EMBL" id="BDX04595.1"/>
    </source>
</evidence>
<keyword evidence="6 10" id="KW-0812">Transmembrane</keyword>
<evidence type="ECO:0000256" key="3">
    <source>
        <dbReference type="ARBA" id="ARBA00022475"/>
    </source>
</evidence>
<dbReference type="GO" id="GO:0005886">
    <property type="term" value="C:plasma membrane"/>
    <property type="evidence" value="ECO:0007669"/>
    <property type="project" value="UniProtKB-SubCell"/>
</dbReference>
<keyword evidence="5" id="KW-0997">Cell inner membrane</keyword>
<dbReference type="Pfam" id="PF07963">
    <property type="entry name" value="N_methyl"/>
    <property type="match status" value="1"/>
</dbReference>
<dbReference type="GO" id="GO:0015627">
    <property type="term" value="C:type II protein secretion system complex"/>
    <property type="evidence" value="ECO:0007669"/>
    <property type="project" value="InterPro"/>
</dbReference>